<dbReference type="EMBL" id="JAZHXJ010002762">
    <property type="protein sequence ID" value="KAL1836834.1"/>
    <property type="molecule type" value="Genomic_DNA"/>
</dbReference>
<dbReference type="InterPro" id="IPR012341">
    <property type="entry name" value="6hp_glycosidase-like_sf"/>
</dbReference>
<accession>A0ABR3V4Z2</accession>
<keyword evidence="4" id="KW-1185">Reference proteome</keyword>
<dbReference type="PANTHER" id="PTHR41814:SF1">
    <property type="entry name" value="CELLULASE"/>
    <property type="match status" value="1"/>
</dbReference>
<keyword evidence="2" id="KW-0732">Signal</keyword>
<protein>
    <submittedName>
        <fullName evidence="3">Uncharacterized protein</fullName>
    </submittedName>
</protein>
<dbReference type="PANTHER" id="PTHR41814">
    <property type="entry name" value="EXPRESSED PROTEIN"/>
    <property type="match status" value="1"/>
</dbReference>
<name>A0ABR3V4Z2_9PEZI</name>
<gene>
    <name evidence="3" type="ORF">VTK73DRAFT_4913</name>
</gene>
<feature type="chain" id="PRO_5045595395" evidence="2">
    <location>
        <begin position="41"/>
        <end position="235"/>
    </location>
</feature>
<feature type="signal peptide" evidence="2">
    <location>
        <begin position="1"/>
        <end position="40"/>
    </location>
</feature>
<evidence type="ECO:0000256" key="2">
    <source>
        <dbReference type="SAM" id="SignalP"/>
    </source>
</evidence>
<comment type="caution">
    <text evidence="3">The sequence shown here is derived from an EMBL/GenBank/DDBJ whole genome shotgun (WGS) entry which is preliminary data.</text>
</comment>
<reference evidence="3 4" key="1">
    <citation type="journal article" date="2024" name="Commun. Biol.">
        <title>Comparative genomic analysis of thermophilic fungi reveals convergent evolutionary adaptations and gene losses.</title>
        <authorList>
            <person name="Steindorff A.S."/>
            <person name="Aguilar-Pontes M.V."/>
            <person name="Robinson A.J."/>
            <person name="Andreopoulos B."/>
            <person name="LaButti K."/>
            <person name="Kuo A."/>
            <person name="Mondo S."/>
            <person name="Riley R."/>
            <person name="Otillar R."/>
            <person name="Haridas S."/>
            <person name="Lipzen A."/>
            <person name="Grimwood J."/>
            <person name="Schmutz J."/>
            <person name="Clum A."/>
            <person name="Reid I.D."/>
            <person name="Moisan M.C."/>
            <person name="Butler G."/>
            <person name="Nguyen T.T.M."/>
            <person name="Dewar K."/>
            <person name="Conant G."/>
            <person name="Drula E."/>
            <person name="Henrissat B."/>
            <person name="Hansel C."/>
            <person name="Singer S."/>
            <person name="Hutchinson M.I."/>
            <person name="de Vries R.P."/>
            <person name="Natvig D.O."/>
            <person name="Powell A.J."/>
            <person name="Tsang A."/>
            <person name="Grigoriev I.V."/>
        </authorList>
    </citation>
    <scope>NUCLEOTIDE SEQUENCE [LARGE SCALE GENOMIC DNA]</scope>
    <source>
        <strain evidence="3 4">ATCC 24622</strain>
    </source>
</reference>
<proteinExistence type="predicted"/>
<evidence type="ECO:0000313" key="3">
    <source>
        <dbReference type="EMBL" id="KAL1836834.1"/>
    </source>
</evidence>
<evidence type="ECO:0000313" key="4">
    <source>
        <dbReference type="Proteomes" id="UP001586593"/>
    </source>
</evidence>
<organism evidence="3 4">
    <name type="scientific">Phialemonium thermophilum</name>
    <dbReference type="NCBI Taxonomy" id="223376"/>
    <lineage>
        <taxon>Eukaryota</taxon>
        <taxon>Fungi</taxon>
        <taxon>Dikarya</taxon>
        <taxon>Ascomycota</taxon>
        <taxon>Pezizomycotina</taxon>
        <taxon>Sordariomycetes</taxon>
        <taxon>Sordariomycetidae</taxon>
        <taxon>Cephalothecales</taxon>
        <taxon>Cephalothecaceae</taxon>
        <taxon>Phialemonium</taxon>
    </lineage>
</organism>
<dbReference type="Gene3D" id="1.50.10.10">
    <property type="match status" value="1"/>
</dbReference>
<sequence length="235" mass="24739">MAKTPWPPPGRRTPASATAAPLRTALALLCACLLLPAALANTVDVGYDVVSAAQAMIRLASHSWEWGTAAEALLELYNPELSVFGSNPFPDGKVPHADPAVVALAFAGQFIELGRQTLVPDGAVGDPASLGVSAILLGQTAGAYLDAADSQADYLLHQAPKFSNGAISQRGDVAELWADFMFMAPPFRTCRCSLHTTPVLLSCLLPLPLSQPLPPPGRPNVSQSPTRRSRRTTPP</sequence>
<dbReference type="Proteomes" id="UP001586593">
    <property type="component" value="Unassembled WGS sequence"/>
</dbReference>
<evidence type="ECO:0000256" key="1">
    <source>
        <dbReference type="SAM" id="MobiDB-lite"/>
    </source>
</evidence>
<feature type="region of interest" description="Disordered" evidence="1">
    <location>
        <begin position="212"/>
        <end position="235"/>
    </location>
</feature>